<keyword evidence="4" id="KW-0496">Mitochondrion</keyword>
<comment type="similarity">
    <text evidence="1 4">Belongs to the EF-Ts family.</text>
</comment>
<dbReference type="AlphaFoldDB" id="A0A0R3PAU3"/>
<dbReference type="Pfam" id="PF25025">
    <property type="entry name" value="EF-Ts_N"/>
    <property type="match status" value="1"/>
</dbReference>
<protein>
    <recommendedName>
        <fullName evidence="4">Elongation factor Ts, mitochondrial</fullName>
        <shortName evidence="4">EF-Ts</shortName>
        <shortName evidence="4">EF-TsMt</shortName>
    </recommendedName>
</protein>
<evidence type="ECO:0000259" key="6">
    <source>
        <dbReference type="Pfam" id="PF00889"/>
    </source>
</evidence>
<dbReference type="Gene3D" id="3.30.479.20">
    <property type="entry name" value="Elongation factor Ts, dimerisation domain"/>
    <property type="match status" value="2"/>
</dbReference>
<evidence type="ECO:0000313" key="8">
    <source>
        <dbReference type="Proteomes" id="UP000267027"/>
    </source>
</evidence>
<sequence>MTITTDTGFRAPIPIVGGVNLTLCFQALMKLRKRTGYSFVSCRKAVLQFGPDNLEEAVKWLNQQAQIEGWEKATKLSSRPTTQGLIGVKSTGSVAAVTELNCETDFVARGDNFKNLVRYKLCHYLSEGCKTRMYLASLSDAEGRPLSEIVAMTVGKLGENLSVRNIITLYAPEGATLYSVAHPRGGSDDVNMGRYVSVVALRRPETKGLFPTEKLAEQLCQHIIGMRSETLGEPPLPRKPTKEKAEAKDNEDDLNDFVETTNVDEDETALLRQTFMLNPSQTVYEYVLDHQAEIVDFFRSELGGCE</sequence>
<name>A0A0R3PAU3_ANGCS</name>
<feature type="domain" description="Translation elongation factor EFTs/EF1B dimerisation" evidence="6">
    <location>
        <begin position="95"/>
        <end position="303"/>
    </location>
</feature>
<comment type="function">
    <text evidence="4">Associates with the EF-Tu.GDP complex and induces the exchange of GDP to GTP. It remains bound to the aminoacyl-tRNA.EF-Tu.GTP complex up to the GTP hydrolysis stage on the ribosome.</text>
</comment>
<evidence type="ECO:0000256" key="3">
    <source>
        <dbReference type="ARBA" id="ARBA00022917"/>
    </source>
</evidence>
<feature type="region of interest" description="Disordered" evidence="5">
    <location>
        <begin position="229"/>
        <end position="254"/>
    </location>
</feature>
<dbReference type="SUPFAM" id="SSF46934">
    <property type="entry name" value="UBA-like"/>
    <property type="match status" value="1"/>
</dbReference>
<dbReference type="GO" id="GO:0003746">
    <property type="term" value="F:translation elongation factor activity"/>
    <property type="evidence" value="ECO:0007669"/>
    <property type="project" value="UniProtKB-UniRule"/>
</dbReference>
<dbReference type="GO" id="GO:0070125">
    <property type="term" value="P:mitochondrial translational elongation"/>
    <property type="evidence" value="ECO:0007669"/>
    <property type="project" value="TreeGrafter"/>
</dbReference>
<reference evidence="9" key="1">
    <citation type="submission" date="2017-02" db="UniProtKB">
        <authorList>
            <consortium name="WormBaseParasite"/>
        </authorList>
    </citation>
    <scope>IDENTIFICATION</scope>
</reference>
<keyword evidence="2 4" id="KW-0251">Elongation factor</keyword>
<reference evidence="7 8" key="2">
    <citation type="submission" date="2018-11" db="EMBL/GenBank/DDBJ databases">
        <authorList>
            <consortium name="Pathogen Informatics"/>
        </authorList>
    </citation>
    <scope>NUCLEOTIDE SEQUENCE [LARGE SCALE GENOMIC DNA]</scope>
    <source>
        <strain evidence="7 8">Costa Rica</strain>
    </source>
</reference>
<evidence type="ECO:0000256" key="1">
    <source>
        <dbReference type="ARBA" id="ARBA00005532"/>
    </source>
</evidence>
<dbReference type="InterPro" id="IPR014039">
    <property type="entry name" value="Transl_elong_EFTs/EF1B_dimer"/>
</dbReference>
<dbReference type="InterPro" id="IPR001816">
    <property type="entry name" value="Transl_elong_EFTs/EF1B"/>
</dbReference>
<dbReference type="OMA" id="QEYMLDD"/>
<dbReference type="Proteomes" id="UP000267027">
    <property type="component" value="Unassembled WGS sequence"/>
</dbReference>
<evidence type="ECO:0000313" key="9">
    <source>
        <dbReference type="WBParaSite" id="ACOC_0000072801-mRNA-1"/>
    </source>
</evidence>
<dbReference type="PROSITE" id="PS01127">
    <property type="entry name" value="EF_TS_2"/>
    <property type="match status" value="1"/>
</dbReference>
<dbReference type="GO" id="GO:0005739">
    <property type="term" value="C:mitochondrion"/>
    <property type="evidence" value="ECO:0007669"/>
    <property type="project" value="UniProtKB-SubCell"/>
</dbReference>
<dbReference type="Gene3D" id="1.10.8.10">
    <property type="entry name" value="DNA helicase RuvA subunit, C-terminal domain"/>
    <property type="match status" value="1"/>
</dbReference>
<dbReference type="InterPro" id="IPR009060">
    <property type="entry name" value="UBA-like_sf"/>
</dbReference>
<dbReference type="PANTHER" id="PTHR11741:SF0">
    <property type="entry name" value="ELONGATION FACTOR TS, MITOCHONDRIAL"/>
    <property type="match status" value="1"/>
</dbReference>
<comment type="subcellular location">
    <subcellularLocation>
        <location evidence="4">Mitochondrion</location>
    </subcellularLocation>
</comment>
<keyword evidence="8" id="KW-1185">Reference proteome</keyword>
<dbReference type="OrthoDB" id="277235at2759"/>
<dbReference type="InterPro" id="IPR018101">
    <property type="entry name" value="Transl_elong_Ts_CS"/>
</dbReference>
<dbReference type="Pfam" id="PF00889">
    <property type="entry name" value="EF_TS"/>
    <property type="match status" value="1"/>
</dbReference>
<evidence type="ECO:0000313" key="7">
    <source>
        <dbReference type="EMBL" id="VDM52314.1"/>
    </source>
</evidence>
<dbReference type="STRING" id="334426.A0A0R3PAU3"/>
<dbReference type="SUPFAM" id="SSF54713">
    <property type="entry name" value="Elongation factor Ts (EF-Ts), dimerisation domain"/>
    <property type="match status" value="1"/>
</dbReference>
<dbReference type="InterPro" id="IPR036402">
    <property type="entry name" value="EF-Ts_dimer_sf"/>
</dbReference>
<organism evidence="9">
    <name type="scientific">Angiostrongylus costaricensis</name>
    <name type="common">Nematode worm</name>
    <dbReference type="NCBI Taxonomy" id="334426"/>
    <lineage>
        <taxon>Eukaryota</taxon>
        <taxon>Metazoa</taxon>
        <taxon>Ecdysozoa</taxon>
        <taxon>Nematoda</taxon>
        <taxon>Chromadorea</taxon>
        <taxon>Rhabditida</taxon>
        <taxon>Rhabditina</taxon>
        <taxon>Rhabditomorpha</taxon>
        <taxon>Strongyloidea</taxon>
        <taxon>Metastrongylidae</taxon>
        <taxon>Angiostrongylus</taxon>
    </lineage>
</organism>
<dbReference type="EMBL" id="UYYA01000084">
    <property type="protein sequence ID" value="VDM52314.1"/>
    <property type="molecule type" value="Genomic_DNA"/>
</dbReference>
<proteinExistence type="inferred from homology"/>
<dbReference type="PANTHER" id="PTHR11741">
    <property type="entry name" value="ELONGATION FACTOR TS"/>
    <property type="match status" value="1"/>
</dbReference>
<keyword evidence="3 4" id="KW-0648">Protein biosynthesis</keyword>
<evidence type="ECO:0000256" key="4">
    <source>
        <dbReference type="HAMAP-Rule" id="MF_03135"/>
    </source>
</evidence>
<dbReference type="WBParaSite" id="ACOC_0000072801-mRNA-1">
    <property type="protein sequence ID" value="ACOC_0000072801-mRNA-1"/>
    <property type="gene ID" value="ACOC_0000072801"/>
</dbReference>
<evidence type="ECO:0000256" key="5">
    <source>
        <dbReference type="SAM" id="MobiDB-lite"/>
    </source>
</evidence>
<evidence type="ECO:0000256" key="2">
    <source>
        <dbReference type="ARBA" id="ARBA00022768"/>
    </source>
</evidence>
<gene>
    <name evidence="7" type="ORF">ACOC_LOCUS729</name>
</gene>
<dbReference type="HAMAP" id="MF_00050">
    <property type="entry name" value="EF_Ts"/>
    <property type="match status" value="1"/>
</dbReference>
<accession>A0A0R3PAU3</accession>